<organism evidence="2 3">
    <name type="scientific">Actinomycetospora aeridis</name>
    <dbReference type="NCBI Taxonomy" id="3129231"/>
    <lineage>
        <taxon>Bacteria</taxon>
        <taxon>Bacillati</taxon>
        <taxon>Actinomycetota</taxon>
        <taxon>Actinomycetes</taxon>
        <taxon>Pseudonocardiales</taxon>
        <taxon>Pseudonocardiaceae</taxon>
        <taxon>Actinomycetospora</taxon>
    </lineage>
</organism>
<evidence type="ECO:0000313" key="2">
    <source>
        <dbReference type="EMBL" id="MEJ2885635.1"/>
    </source>
</evidence>
<dbReference type="Proteomes" id="UP001370100">
    <property type="component" value="Unassembled WGS sequence"/>
</dbReference>
<feature type="transmembrane region" description="Helical" evidence="1">
    <location>
        <begin position="12"/>
        <end position="36"/>
    </location>
</feature>
<feature type="transmembrane region" description="Helical" evidence="1">
    <location>
        <begin position="74"/>
        <end position="97"/>
    </location>
</feature>
<proteinExistence type="predicted"/>
<sequence length="180" mass="18090">MTDTLTRTDTVARPAGIATVVGGAVTTVLGLVAAVAPSLVGPAWFATVVPAALLFAVGVLGVRHRARGLGASRLVTGALAVAAGATIAFALAHLYALADEDTAILLFSVFMVLMAVGLVVAAIGMFRGPAGLPRWTTLVTGVWPVATIPVGAAVGDLPHFGAIAVWGLTWIALGVALFRA</sequence>
<feature type="transmembrane region" description="Helical" evidence="1">
    <location>
        <begin position="42"/>
        <end position="62"/>
    </location>
</feature>
<feature type="transmembrane region" description="Helical" evidence="1">
    <location>
        <begin position="103"/>
        <end position="123"/>
    </location>
</feature>
<evidence type="ECO:0000256" key="1">
    <source>
        <dbReference type="SAM" id="Phobius"/>
    </source>
</evidence>
<keyword evidence="1" id="KW-0472">Membrane</keyword>
<keyword evidence="1" id="KW-0812">Transmembrane</keyword>
<comment type="caution">
    <text evidence="2">The sequence shown here is derived from an EMBL/GenBank/DDBJ whole genome shotgun (WGS) entry which is preliminary data.</text>
</comment>
<evidence type="ECO:0000313" key="3">
    <source>
        <dbReference type="Proteomes" id="UP001370100"/>
    </source>
</evidence>
<reference evidence="2 3" key="1">
    <citation type="submission" date="2024-03" db="EMBL/GenBank/DDBJ databases">
        <title>Actinomycetospora sp. OC33-EN06, a novel actinomycete isolated from wild orchid (Aerides multiflora).</title>
        <authorList>
            <person name="Suriyachadkun C."/>
        </authorList>
    </citation>
    <scope>NUCLEOTIDE SEQUENCE [LARGE SCALE GENOMIC DNA]</scope>
    <source>
        <strain evidence="2 3">OC33-EN06</strain>
    </source>
</reference>
<keyword evidence="1" id="KW-1133">Transmembrane helix</keyword>
<feature type="transmembrane region" description="Helical" evidence="1">
    <location>
        <begin position="135"/>
        <end position="154"/>
    </location>
</feature>
<keyword evidence="3" id="KW-1185">Reference proteome</keyword>
<dbReference type="RefSeq" id="WP_337712102.1">
    <property type="nucleotide sequence ID" value="NZ_JBBEGL010000001.1"/>
</dbReference>
<gene>
    <name evidence="2" type="ORF">WCD41_04175</name>
</gene>
<name>A0ABU8MZU7_9PSEU</name>
<feature type="transmembrane region" description="Helical" evidence="1">
    <location>
        <begin position="160"/>
        <end position="178"/>
    </location>
</feature>
<accession>A0ABU8MZU7</accession>
<dbReference type="EMBL" id="JBBEGL010000001">
    <property type="protein sequence ID" value="MEJ2885635.1"/>
    <property type="molecule type" value="Genomic_DNA"/>
</dbReference>
<protein>
    <submittedName>
        <fullName evidence="2">Uncharacterized protein</fullName>
    </submittedName>
</protein>